<accession>A0A1I0CTE6</accession>
<evidence type="ECO:0000256" key="3">
    <source>
        <dbReference type="ARBA" id="ARBA00022475"/>
    </source>
</evidence>
<sequence>MVWNLCKSLVTFILILLGFIFVLLLPREMEVEAIGFSQYEAAHPFTMDLYMDNMKAFVTYFQTEKGFGTTLAGTPILEEVQRYLGRSLKIIIPTFILVLLFGTLVGVLQFNYRSKKRGKILSFFSSILSSIPDFFLFIAIQYLLIKLIQAGLPRFHLFGSDYWYSFIIPLISLMIFPLLHMVRMTVVAMESEMSQEYVRTVLAKGLSRIQAIKHILRNCWSTIINQSQWVMLYIISSLPIIERLSNYNGAGDQLLYSILNNEDIRAFALMLPFLLIMFFIHVGANVLKFIILPKEGKQG</sequence>
<dbReference type="Gene3D" id="1.10.3720.10">
    <property type="entry name" value="MetI-like"/>
    <property type="match status" value="1"/>
</dbReference>
<evidence type="ECO:0000256" key="2">
    <source>
        <dbReference type="ARBA" id="ARBA00022448"/>
    </source>
</evidence>
<dbReference type="Proteomes" id="UP000198618">
    <property type="component" value="Unassembled WGS sequence"/>
</dbReference>
<feature type="transmembrane region" description="Helical" evidence="7">
    <location>
        <begin position="90"/>
        <end position="108"/>
    </location>
</feature>
<evidence type="ECO:0000256" key="4">
    <source>
        <dbReference type="ARBA" id="ARBA00022692"/>
    </source>
</evidence>
<evidence type="ECO:0000256" key="6">
    <source>
        <dbReference type="ARBA" id="ARBA00023136"/>
    </source>
</evidence>
<evidence type="ECO:0000313" key="10">
    <source>
        <dbReference type="Proteomes" id="UP000198618"/>
    </source>
</evidence>
<feature type="domain" description="ABC transmembrane type-1" evidence="8">
    <location>
        <begin position="84"/>
        <end position="288"/>
    </location>
</feature>
<dbReference type="PANTHER" id="PTHR30465:SF0">
    <property type="entry name" value="OLIGOPEPTIDE TRANSPORT SYSTEM PERMEASE PROTEIN APPB"/>
    <property type="match status" value="1"/>
</dbReference>
<keyword evidence="2 7" id="KW-0813">Transport</keyword>
<dbReference type="AlphaFoldDB" id="A0A1I0CTE6"/>
<organism evidence="9 10">
    <name type="scientific">Oceanobacillus limi</name>
    <dbReference type="NCBI Taxonomy" id="930131"/>
    <lineage>
        <taxon>Bacteria</taxon>
        <taxon>Bacillati</taxon>
        <taxon>Bacillota</taxon>
        <taxon>Bacilli</taxon>
        <taxon>Bacillales</taxon>
        <taxon>Bacillaceae</taxon>
        <taxon>Oceanobacillus</taxon>
    </lineage>
</organism>
<dbReference type="PROSITE" id="PS50928">
    <property type="entry name" value="ABC_TM1"/>
    <property type="match status" value="1"/>
</dbReference>
<feature type="transmembrane region" description="Helical" evidence="7">
    <location>
        <begin position="120"/>
        <end position="142"/>
    </location>
</feature>
<keyword evidence="3" id="KW-1003">Cell membrane</keyword>
<dbReference type="GO" id="GO:0055085">
    <property type="term" value="P:transmembrane transport"/>
    <property type="evidence" value="ECO:0007669"/>
    <property type="project" value="InterPro"/>
</dbReference>
<keyword evidence="6 7" id="KW-0472">Membrane</keyword>
<feature type="transmembrane region" description="Helical" evidence="7">
    <location>
        <begin position="9"/>
        <end position="26"/>
    </location>
</feature>
<dbReference type="STRING" id="930131.SAMN05216389_10770"/>
<evidence type="ECO:0000256" key="1">
    <source>
        <dbReference type="ARBA" id="ARBA00004651"/>
    </source>
</evidence>
<dbReference type="InterPro" id="IPR035906">
    <property type="entry name" value="MetI-like_sf"/>
</dbReference>
<evidence type="ECO:0000259" key="8">
    <source>
        <dbReference type="PROSITE" id="PS50928"/>
    </source>
</evidence>
<dbReference type="GO" id="GO:0005886">
    <property type="term" value="C:plasma membrane"/>
    <property type="evidence" value="ECO:0007669"/>
    <property type="project" value="UniProtKB-SubCell"/>
</dbReference>
<feature type="transmembrane region" description="Helical" evidence="7">
    <location>
        <begin position="266"/>
        <end position="291"/>
    </location>
</feature>
<dbReference type="SUPFAM" id="SSF161098">
    <property type="entry name" value="MetI-like"/>
    <property type="match status" value="1"/>
</dbReference>
<evidence type="ECO:0000256" key="7">
    <source>
        <dbReference type="RuleBase" id="RU363032"/>
    </source>
</evidence>
<gene>
    <name evidence="9" type="ORF">SAMN05216389_10770</name>
</gene>
<keyword evidence="5 7" id="KW-1133">Transmembrane helix</keyword>
<dbReference type="EMBL" id="FOHE01000007">
    <property type="protein sequence ID" value="SET22965.1"/>
    <property type="molecule type" value="Genomic_DNA"/>
</dbReference>
<comment type="similarity">
    <text evidence="7">Belongs to the binding-protein-dependent transport system permease family.</text>
</comment>
<evidence type="ECO:0000256" key="5">
    <source>
        <dbReference type="ARBA" id="ARBA00022989"/>
    </source>
</evidence>
<dbReference type="CDD" id="cd06261">
    <property type="entry name" value="TM_PBP2"/>
    <property type="match status" value="1"/>
</dbReference>
<evidence type="ECO:0000313" key="9">
    <source>
        <dbReference type="EMBL" id="SET22965.1"/>
    </source>
</evidence>
<feature type="transmembrane region" description="Helical" evidence="7">
    <location>
        <begin position="162"/>
        <end position="182"/>
    </location>
</feature>
<keyword evidence="4 7" id="KW-0812">Transmembrane</keyword>
<name>A0A1I0CTE6_9BACI</name>
<protein>
    <submittedName>
        <fullName evidence="9">Oligopeptide transport system permease protein</fullName>
    </submittedName>
</protein>
<dbReference type="OrthoDB" id="2551456at2"/>
<reference evidence="9 10" key="1">
    <citation type="submission" date="2016-10" db="EMBL/GenBank/DDBJ databases">
        <authorList>
            <person name="de Groot N.N."/>
        </authorList>
    </citation>
    <scope>NUCLEOTIDE SEQUENCE [LARGE SCALE GENOMIC DNA]</scope>
    <source>
        <strain evidence="9 10">IBRC-M 10780</strain>
    </source>
</reference>
<keyword evidence="10" id="KW-1185">Reference proteome</keyword>
<comment type="subcellular location">
    <subcellularLocation>
        <location evidence="1 7">Cell membrane</location>
        <topology evidence="1 7">Multi-pass membrane protein</topology>
    </subcellularLocation>
</comment>
<proteinExistence type="inferred from homology"/>
<dbReference type="InterPro" id="IPR000515">
    <property type="entry name" value="MetI-like"/>
</dbReference>
<dbReference type="PANTHER" id="PTHR30465">
    <property type="entry name" value="INNER MEMBRANE ABC TRANSPORTER"/>
    <property type="match status" value="1"/>
</dbReference>
<dbReference type="Pfam" id="PF00528">
    <property type="entry name" value="BPD_transp_1"/>
    <property type="match status" value="1"/>
</dbReference>
<dbReference type="RefSeq" id="WP_090869148.1">
    <property type="nucleotide sequence ID" value="NZ_FOHE01000007.1"/>
</dbReference>